<evidence type="ECO:0000256" key="4">
    <source>
        <dbReference type="ARBA" id="ARBA00023136"/>
    </source>
</evidence>
<dbReference type="AlphaFoldDB" id="A0A9W9K1M0"/>
<evidence type="ECO:0000256" key="5">
    <source>
        <dbReference type="ARBA" id="ARBA00038359"/>
    </source>
</evidence>
<feature type="transmembrane region" description="Helical" evidence="7">
    <location>
        <begin position="23"/>
        <end position="46"/>
    </location>
</feature>
<reference evidence="9" key="1">
    <citation type="submission" date="2022-11" db="EMBL/GenBank/DDBJ databases">
        <authorList>
            <person name="Petersen C."/>
        </authorList>
    </citation>
    <scope>NUCLEOTIDE SEQUENCE</scope>
    <source>
        <strain evidence="9">IBT 30761</strain>
    </source>
</reference>
<feature type="transmembrane region" description="Helical" evidence="7">
    <location>
        <begin position="255"/>
        <end position="274"/>
    </location>
</feature>
<protein>
    <recommendedName>
        <fullName evidence="8">Rhodopsin domain-containing protein</fullName>
    </recommendedName>
</protein>
<evidence type="ECO:0000259" key="8">
    <source>
        <dbReference type="Pfam" id="PF20684"/>
    </source>
</evidence>
<comment type="similarity">
    <text evidence="5">Belongs to the SAT4 family.</text>
</comment>
<name>A0A9W9K1M0_9EURO</name>
<dbReference type="InterPro" id="IPR052337">
    <property type="entry name" value="SAT4-like"/>
</dbReference>
<dbReference type="GeneID" id="81359913"/>
<dbReference type="Proteomes" id="UP001149074">
    <property type="component" value="Unassembled WGS sequence"/>
</dbReference>
<feature type="region of interest" description="Disordered" evidence="6">
    <location>
        <begin position="291"/>
        <end position="320"/>
    </location>
</feature>
<feature type="transmembrane region" description="Helical" evidence="7">
    <location>
        <begin position="214"/>
        <end position="235"/>
    </location>
</feature>
<dbReference type="GO" id="GO:0016020">
    <property type="term" value="C:membrane"/>
    <property type="evidence" value="ECO:0007669"/>
    <property type="project" value="UniProtKB-SubCell"/>
</dbReference>
<keyword evidence="4 7" id="KW-0472">Membrane</keyword>
<comment type="caution">
    <text evidence="9">The sequence shown here is derived from an EMBL/GenBank/DDBJ whole genome shotgun (WGS) entry which is preliminary data.</text>
</comment>
<evidence type="ECO:0000313" key="10">
    <source>
        <dbReference type="Proteomes" id="UP001149074"/>
    </source>
</evidence>
<feature type="transmembrane region" description="Helical" evidence="7">
    <location>
        <begin position="107"/>
        <end position="124"/>
    </location>
</feature>
<dbReference type="InterPro" id="IPR049326">
    <property type="entry name" value="Rhodopsin_dom_fungi"/>
</dbReference>
<feature type="domain" description="Rhodopsin" evidence="8">
    <location>
        <begin position="42"/>
        <end position="279"/>
    </location>
</feature>
<evidence type="ECO:0000256" key="7">
    <source>
        <dbReference type="SAM" id="Phobius"/>
    </source>
</evidence>
<evidence type="ECO:0000256" key="2">
    <source>
        <dbReference type="ARBA" id="ARBA00022692"/>
    </source>
</evidence>
<evidence type="ECO:0000256" key="6">
    <source>
        <dbReference type="SAM" id="MobiDB-lite"/>
    </source>
</evidence>
<feature type="transmembrane region" description="Helical" evidence="7">
    <location>
        <begin position="58"/>
        <end position="80"/>
    </location>
</feature>
<comment type="subcellular location">
    <subcellularLocation>
        <location evidence="1">Membrane</location>
        <topology evidence="1">Multi-pass membrane protein</topology>
    </subcellularLocation>
</comment>
<evidence type="ECO:0000256" key="3">
    <source>
        <dbReference type="ARBA" id="ARBA00022989"/>
    </source>
</evidence>
<keyword evidence="2 7" id="KW-0812">Transmembrane</keyword>
<organism evidence="9 10">
    <name type="scientific">Penicillium argentinense</name>
    <dbReference type="NCBI Taxonomy" id="1131581"/>
    <lineage>
        <taxon>Eukaryota</taxon>
        <taxon>Fungi</taxon>
        <taxon>Dikarya</taxon>
        <taxon>Ascomycota</taxon>
        <taxon>Pezizomycotina</taxon>
        <taxon>Eurotiomycetes</taxon>
        <taxon>Eurotiomycetidae</taxon>
        <taxon>Eurotiales</taxon>
        <taxon>Aspergillaceae</taxon>
        <taxon>Penicillium</taxon>
    </lineage>
</organism>
<dbReference type="OrthoDB" id="5378633at2759"/>
<feature type="transmembrane region" description="Helical" evidence="7">
    <location>
        <begin position="136"/>
        <end position="154"/>
    </location>
</feature>
<proteinExistence type="inferred from homology"/>
<feature type="transmembrane region" description="Helical" evidence="7">
    <location>
        <begin position="189"/>
        <end position="207"/>
    </location>
</feature>
<keyword evidence="10" id="KW-1185">Reference proteome</keyword>
<dbReference type="PANTHER" id="PTHR33048:SF47">
    <property type="entry name" value="INTEGRAL MEMBRANE PROTEIN-RELATED"/>
    <property type="match status" value="1"/>
</dbReference>
<dbReference type="RefSeq" id="XP_056471740.1">
    <property type="nucleotide sequence ID" value="XM_056620934.1"/>
</dbReference>
<evidence type="ECO:0000256" key="1">
    <source>
        <dbReference type="ARBA" id="ARBA00004141"/>
    </source>
</evidence>
<dbReference type="PANTHER" id="PTHR33048">
    <property type="entry name" value="PTH11-LIKE INTEGRAL MEMBRANE PROTEIN (AFU_ORTHOLOGUE AFUA_5G11245)"/>
    <property type="match status" value="1"/>
</dbReference>
<dbReference type="EMBL" id="JAPQKI010000009">
    <property type="protein sequence ID" value="KAJ5089758.1"/>
    <property type="molecule type" value="Genomic_DNA"/>
</dbReference>
<keyword evidence="3 7" id="KW-1133">Transmembrane helix</keyword>
<dbReference type="Pfam" id="PF20684">
    <property type="entry name" value="Fung_rhodopsin"/>
    <property type="match status" value="1"/>
</dbReference>
<accession>A0A9W9K1M0</accession>
<reference evidence="9" key="2">
    <citation type="journal article" date="2023" name="IMA Fungus">
        <title>Comparative genomic study of the Penicillium genus elucidates a diverse pangenome and 15 lateral gene transfer events.</title>
        <authorList>
            <person name="Petersen C."/>
            <person name="Sorensen T."/>
            <person name="Nielsen M.R."/>
            <person name="Sondergaard T.E."/>
            <person name="Sorensen J.L."/>
            <person name="Fitzpatrick D.A."/>
            <person name="Frisvad J.C."/>
            <person name="Nielsen K.L."/>
        </authorList>
    </citation>
    <scope>NUCLEOTIDE SEQUENCE</scope>
    <source>
        <strain evidence="9">IBT 30761</strain>
    </source>
</reference>
<gene>
    <name evidence="9" type="ORF">N7532_008442</name>
</gene>
<sequence length="347" mass="38478">MSSAQDHTWSSGDFEHPNQKIRWSMTVALVFAFLLSTVAVGLRFLARRLAGGRLYLDDWLMLVALIFKYGCSIGVTTLLYNGLGSHIDTIPPKNLTWYFKVAWANNYVYPGCVGFVKLSILALYKRIFSSKKMNYAVNIMASFVIVWVIGNWIAGTVNCLPVAKFWDQSLEGACMGIAEFSYGQQIPNIVSDAIILIMPIKVVWSLSIPKSQKILLSGVFFIGVLTLIFDCVRLWRMIVLSESGPDITYNQAPVVMWTCIEAAVGIVAACLPNLRPLFKFGGRGFWSQLRSGSRGSGKSHLNTNTTTTTTTSTNLSIQKGPLNSHVTEQGIEIHRYSDIIRGDGEKV</sequence>
<evidence type="ECO:0000313" key="9">
    <source>
        <dbReference type="EMBL" id="KAJ5089758.1"/>
    </source>
</evidence>
<feature type="compositionally biased region" description="Low complexity" evidence="6">
    <location>
        <begin position="301"/>
        <end position="316"/>
    </location>
</feature>